<proteinExistence type="predicted"/>
<dbReference type="Proteomes" id="UP000608071">
    <property type="component" value="Unassembled WGS sequence"/>
</dbReference>
<sequence>MEKYYTVTEECSLHKDWFDYKENADQVNEVYKEFKDQVGVESKEYYVTDREVYIVPTEKDNEMFGSVLCTPMNGLRKFRTTSKVGKAWVKALKDAGLEVKRRPMPIIYFRSFGGGSYKTRLFEQDGKLFCSIDPADGKAPEGFVEMKASEFFRIIEESEKASA</sequence>
<accession>A0ABR8SW48</accession>
<dbReference type="EMBL" id="JACSQL010000002">
    <property type="protein sequence ID" value="MBD7967736.1"/>
    <property type="molecule type" value="Genomic_DNA"/>
</dbReference>
<dbReference type="RefSeq" id="WP_191798977.1">
    <property type="nucleotide sequence ID" value="NZ_JACSQL010000002.1"/>
</dbReference>
<reference evidence="1 2" key="1">
    <citation type="submission" date="2020-08" db="EMBL/GenBank/DDBJ databases">
        <title>A Genomic Blueprint of the Chicken Gut Microbiome.</title>
        <authorList>
            <person name="Gilroy R."/>
            <person name="Ravi A."/>
            <person name="Getino M."/>
            <person name="Pursley I."/>
            <person name="Horton D.L."/>
            <person name="Alikhan N.-F."/>
            <person name="Baker D."/>
            <person name="Gharbi K."/>
            <person name="Hall N."/>
            <person name="Watson M."/>
            <person name="Adriaenssens E.M."/>
            <person name="Foster-Nyarko E."/>
            <person name="Jarju S."/>
            <person name="Secka A."/>
            <person name="Antonio M."/>
            <person name="Oren A."/>
            <person name="Chaudhuri R."/>
            <person name="La Ragione R.M."/>
            <person name="Hildebrand F."/>
            <person name="Pallen M.J."/>
        </authorList>
    </citation>
    <scope>NUCLEOTIDE SEQUENCE [LARGE SCALE GENOMIC DNA]</scope>
    <source>
        <strain evidence="1 2">Sa2BVA9</strain>
    </source>
</reference>
<evidence type="ECO:0000313" key="1">
    <source>
        <dbReference type="EMBL" id="MBD7967736.1"/>
    </source>
</evidence>
<protein>
    <submittedName>
        <fullName evidence="1">Uncharacterized protein</fullName>
    </submittedName>
</protein>
<evidence type="ECO:0000313" key="2">
    <source>
        <dbReference type="Proteomes" id="UP000608071"/>
    </source>
</evidence>
<gene>
    <name evidence="1" type="ORF">H9647_06660</name>
</gene>
<comment type="caution">
    <text evidence="1">The sequence shown here is derived from an EMBL/GenBank/DDBJ whole genome shotgun (WGS) entry which is preliminary data.</text>
</comment>
<organism evidence="1 2">
    <name type="scientific">Paenibacillus gallinarum</name>
    <dbReference type="NCBI Taxonomy" id="2762232"/>
    <lineage>
        <taxon>Bacteria</taxon>
        <taxon>Bacillati</taxon>
        <taxon>Bacillota</taxon>
        <taxon>Bacilli</taxon>
        <taxon>Bacillales</taxon>
        <taxon>Paenibacillaceae</taxon>
        <taxon>Paenibacillus</taxon>
    </lineage>
</organism>
<name>A0ABR8SW48_9BACL</name>
<keyword evidence="2" id="KW-1185">Reference proteome</keyword>